<evidence type="ECO:0000313" key="2">
    <source>
        <dbReference type="Proteomes" id="UP000314294"/>
    </source>
</evidence>
<dbReference type="AlphaFoldDB" id="A0A4Z2EBA5"/>
<keyword evidence="2" id="KW-1185">Reference proteome</keyword>
<evidence type="ECO:0000313" key="1">
    <source>
        <dbReference type="EMBL" id="TNN26003.1"/>
    </source>
</evidence>
<gene>
    <name evidence="1" type="ORF">EYF80_063861</name>
</gene>
<name>A0A4Z2EBA5_9TELE</name>
<comment type="caution">
    <text evidence="1">The sequence shown here is derived from an EMBL/GenBank/DDBJ whole genome shotgun (WGS) entry which is preliminary data.</text>
</comment>
<dbReference type="Proteomes" id="UP000314294">
    <property type="component" value="Unassembled WGS sequence"/>
</dbReference>
<dbReference type="EMBL" id="SRLO01011177">
    <property type="protein sequence ID" value="TNN26003.1"/>
    <property type="molecule type" value="Genomic_DNA"/>
</dbReference>
<reference evidence="1 2" key="1">
    <citation type="submission" date="2019-03" db="EMBL/GenBank/DDBJ databases">
        <title>First draft genome of Liparis tanakae, snailfish: a comprehensive survey of snailfish specific genes.</title>
        <authorList>
            <person name="Kim W."/>
            <person name="Song I."/>
            <person name="Jeong J.-H."/>
            <person name="Kim D."/>
            <person name="Kim S."/>
            <person name="Ryu S."/>
            <person name="Song J.Y."/>
            <person name="Lee S.K."/>
        </authorList>
    </citation>
    <scope>NUCLEOTIDE SEQUENCE [LARGE SCALE GENOMIC DNA]</scope>
    <source>
        <tissue evidence="1">Muscle</tissue>
    </source>
</reference>
<sequence length="62" mass="6836">MRSCRRVKASLEYWKLNVENGDSGSSKMSKSANSFSDSVVLGTPGSKATTSIYRIWSTGMKR</sequence>
<accession>A0A4Z2EBA5</accession>
<organism evidence="1 2">
    <name type="scientific">Liparis tanakae</name>
    <name type="common">Tanaka's snailfish</name>
    <dbReference type="NCBI Taxonomy" id="230148"/>
    <lineage>
        <taxon>Eukaryota</taxon>
        <taxon>Metazoa</taxon>
        <taxon>Chordata</taxon>
        <taxon>Craniata</taxon>
        <taxon>Vertebrata</taxon>
        <taxon>Euteleostomi</taxon>
        <taxon>Actinopterygii</taxon>
        <taxon>Neopterygii</taxon>
        <taxon>Teleostei</taxon>
        <taxon>Neoteleostei</taxon>
        <taxon>Acanthomorphata</taxon>
        <taxon>Eupercaria</taxon>
        <taxon>Perciformes</taxon>
        <taxon>Cottioidei</taxon>
        <taxon>Cottales</taxon>
        <taxon>Liparidae</taxon>
        <taxon>Liparis</taxon>
    </lineage>
</organism>
<proteinExistence type="predicted"/>
<protein>
    <submittedName>
        <fullName evidence="1">Uncharacterized protein</fullName>
    </submittedName>
</protein>